<evidence type="ECO:0000313" key="1">
    <source>
        <dbReference type="EMBL" id="OEL38857.1"/>
    </source>
</evidence>
<name>A0A1E5WNB6_9POAL</name>
<accession>A0A1E5WNB6</accession>
<dbReference type="AlphaFoldDB" id="A0A1E5WNB6"/>
<reference evidence="1 2" key="1">
    <citation type="submission" date="2016-09" db="EMBL/GenBank/DDBJ databases">
        <title>The draft genome of Dichanthelium oligosanthes: A C3 panicoid grass species.</title>
        <authorList>
            <person name="Studer A.J."/>
            <person name="Schnable J.C."/>
            <person name="Brutnell T.P."/>
        </authorList>
    </citation>
    <scope>NUCLEOTIDE SEQUENCE [LARGE SCALE GENOMIC DNA]</scope>
    <source>
        <strain evidence="2">cv. Kellogg 1175</strain>
        <tissue evidence="1">Leaf</tissue>
    </source>
</reference>
<protein>
    <submittedName>
        <fullName evidence="1">Uncharacterized protein</fullName>
    </submittedName>
</protein>
<dbReference type="Proteomes" id="UP000095767">
    <property type="component" value="Unassembled WGS sequence"/>
</dbReference>
<gene>
    <name evidence="1" type="ORF">BAE44_0000118</name>
</gene>
<organism evidence="1 2">
    <name type="scientific">Dichanthelium oligosanthes</name>
    <dbReference type="NCBI Taxonomy" id="888268"/>
    <lineage>
        <taxon>Eukaryota</taxon>
        <taxon>Viridiplantae</taxon>
        <taxon>Streptophyta</taxon>
        <taxon>Embryophyta</taxon>
        <taxon>Tracheophyta</taxon>
        <taxon>Spermatophyta</taxon>
        <taxon>Magnoliopsida</taxon>
        <taxon>Liliopsida</taxon>
        <taxon>Poales</taxon>
        <taxon>Poaceae</taxon>
        <taxon>PACMAD clade</taxon>
        <taxon>Panicoideae</taxon>
        <taxon>Panicodae</taxon>
        <taxon>Paniceae</taxon>
        <taxon>Dichantheliinae</taxon>
        <taxon>Dichanthelium</taxon>
    </lineage>
</organism>
<evidence type="ECO:0000313" key="2">
    <source>
        <dbReference type="Proteomes" id="UP000095767"/>
    </source>
</evidence>
<comment type="caution">
    <text evidence="1">The sequence shown here is derived from an EMBL/GenBank/DDBJ whole genome shotgun (WGS) entry which is preliminary data.</text>
</comment>
<proteinExistence type="predicted"/>
<sequence>MHHSFLKVTRPTSALLLTGLHLHLYFGEIDQMRQRTQLL</sequence>
<keyword evidence="2" id="KW-1185">Reference proteome</keyword>
<dbReference type="EMBL" id="LWDX02000305">
    <property type="protein sequence ID" value="OEL38857.1"/>
    <property type="molecule type" value="Genomic_DNA"/>
</dbReference>